<reference evidence="1 2" key="1">
    <citation type="submission" date="2016-03" db="EMBL/GenBank/DDBJ databases">
        <title>EvidentialGene: Evidence-directed Construction of Genes on Genomes.</title>
        <authorList>
            <person name="Gilbert D.G."/>
            <person name="Choi J.-H."/>
            <person name="Mockaitis K."/>
            <person name="Colbourne J."/>
            <person name="Pfrender M."/>
        </authorList>
    </citation>
    <scope>NUCLEOTIDE SEQUENCE [LARGE SCALE GENOMIC DNA]</scope>
    <source>
        <strain evidence="1 2">Xinb3</strain>
        <tissue evidence="1">Complete organism</tissue>
    </source>
</reference>
<evidence type="ECO:0000313" key="1">
    <source>
        <dbReference type="EMBL" id="KZS06635.1"/>
    </source>
</evidence>
<comment type="caution">
    <text evidence="1">The sequence shown here is derived from an EMBL/GenBank/DDBJ whole genome shotgun (WGS) entry which is preliminary data.</text>
</comment>
<sequence length="143" mass="15955">MMKQAEAQIFLSMLPNGQRISRSCIVNRTRDTKWASHQQPLYLSAGTNEQVELLVAPFSPPAEPSSSLPLWNLILSCSAETMDAWKRWQWSCSSGTLQGHARSHTISCDWTRSPSSADLMSILLYGINGKSFSEALGRQLGRR</sequence>
<evidence type="ECO:0000313" key="2">
    <source>
        <dbReference type="Proteomes" id="UP000076858"/>
    </source>
</evidence>
<accession>A0A164P9N1</accession>
<dbReference type="Proteomes" id="UP000076858">
    <property type="component" value="Unassembled WGS sequence"/>
</dbReference>
<protein>
    <submittedName>
        <fullName evidence="1">Uncharacterized protein</fullName>
    </submittedName>
</protein>
<name>A0A164P9N1_9CRUS</name>
<dbReference type="EMBL" id="LRGB01002662">
    <property type="protein sequence ID" value="KZS06635.1"/>
    <property type="molecule type" value="Genomic_DNA"/>
</dbReference>
<gene>
    <name evidence="1" type="ORF">APZ42_029850</name>
</gene>
<proteinExistence type="predicted"/>
<organism evidence="1 2">
    <name type="scientific">Daphnia magna</name>
    <dbReference type="NCBI Taxonomy" id="35525"/>
    <lineage>
        <taxon>Eukaryota</taxon>
        <taxon>Metazoa</taxon>
        <taxon>Ecdysozoa</taxon>
        <taxon>Arthropoda</taxon>
        <taxon>Crustacea</taxon>
        <taxon>Branchiopoda</taxon>
        <taxon>Diplostraca</taxon>
        <taxon>Cladocera</taxon>
        <taxon>Anomopoda</taxon>
        <taxon>Daphniidae</taxon>
        <taxon>Daphnia</taxon>
    </lineage>
</organism>
<dbReference type="AlphaFoldDB" id="A0A164P9N1"/>
<keyword evidence="2" id="KW-1185">Reference proteome</keyword>